<accession>A0A6C0EVY0</accession>
<feature type="region of interest" description="Disordered" evidence="1">
    <location>
        <begin position="161"/>
        <end position="202"/>
    </location>
</feature>
<feature type="transmembrane region" description="Helical" evidence="2">
    <location>
        <begin position="55"/>
        <end position="77"/>
    </location>
</feature>
<sequence>MLSTSAANNPMSSIGSTNSFSNNIKMDSVGFSPALETSGSSSGFSFSNMFSETTWQTWLIVVLILAVLGFNIFYYLASGTQFFANYITPYIKYFSELVGGTIGNTTKEIVTTSATGTKAGVDITAGTITSSIDALGSAIEGTSTAVTQTGQDIEKEVVSTSPENPLNNAMQQQQQHQQGEASDTFQADDSYSSIQSGKSSSKSGWCYIGEERGIRSCSQVGPNDQCMSGDIFPTSQVCVNPTLRAN</sequence>
<dbReference type="AlphaFoldDB" id="A0A6C0EVY0"/>
<feature type="compositionally biased region" description="Polar residues" evidence="1">
    <location>
        <begin position="161"/>
        <end position="170"/>
    </location>
</feature>
<protein>
    <submittedName>
        <fullName evidence="3">Uncharacterized protein</fullName>
    </submittedName>
</protein>
<evidence type="ECO:0000256" key="2">
    <source>
        <dbReference type="SAM" id="Phobius"/>
    </source>
</evidence>
<name>A0A6C0EVY0_9ZZZZ</name>
<feature type="compositionally biased region" description="Polar residues" evidence="1">
    <location>
        <begin position="179"/>
        <end position="189"/>
    </location>
</feature>
<dbReference type="EMBL" id="MN738946">
    <property type="protein sequence ID" value="QHT32683.1"/>
    <property type="molecule type" value="Genomic_DNA"/>
</dbReference>
<feature type="compositionally biased region" description="Low complexity" evidence="1">
    <location>
        <begin position="190"/>
        <end position="202"/>
    </location>
</feature>
<keyword evidence="2" id="KW-0472">Membrane</keyword>
<proteinExistence type="predicted"/>
<reference evidence="3" key="1">
    <citation type="journal article" date="2020" name="Nature">
        <title>Giant virus diversity and host interactions through global metagenomics.</title>
        <authorList>
            <person name="Schulz F."/>
            <person name="Roux S."/>
            <person name="Paez-Espino D."/>
            <person name="Jungbluth S."/>
            <person name="Walsh D.A."/>
            <person name="Denef V.J."/>
            <person name="McMahon K.D."/>
            <person name="Konstantinidis K.T."/>
            <person name="Eloe-Fadrosh E.A."/>
            <person name="Kyrpides N.C."/>
            <person name="Woyke T."/>
        </authorList>
    </citation>
    <scope>NUCLEOTIDE SEQUENCE</scope>
    <source>
        <strain evidence="3">GVMAG-M-3300009161-30</strain>
    </source>
</reference>
<keyword evidence="2" id="KW-1133">Transmembrane helix</keyword>
<evidence type="ECO:0000256" key="1">
    <source>
        <dbReference type="SAM" id="MobiDB-lite"/>
    </source>
</evidence>
<organism evidence="3">
    <name type="scientific">viral metagenome</name>
    <dbReference type="NCBI Taxonomy" id="1070528"/>
    <lineage>
        <taxon>unclassified sequences</taxon>
        <taxon>metagenomes</taxon>
        <taxon>organismal metagenomes</taxon>
    </lineage>
</organism>
<evidence type="ECO:0000313" key="3">
    <source>
        <dbReference type="EMBL" id="QHT32683.1"/>
    </source>
</evidence>
<keyword evidence="2" id="KW-0812">Transmembrane</keyword>